<dbReference type="EMBL" id="CAOF01000120">
    <property type="protein sequence ID" value="CCO47552.1"/>
    <property type="molecule type" value="Genomic_DNA"/>
</dbReference>
<dbReference type="RefSeq" id="WP_022612322.1">
    <property type="nucleotide sequence ID" value="NZ_LK391965.1"/>
</dbReference>
<name>A0AAV2VSE4_9VIBR</name>
<protein>
    <submittedName>
        <fullName evidence="2">Uncharacterized protein</fullName>
    </submittedName>
</protein>
<dbReference type="Proteomes" id="UP000018211">
    <property type="component" value="Unassembled WGS sequence"/>
</dbReference>
<evidence type="ECO:0000256" key="1">
    <source>
        <dbReference type="SAM" id="SignalP"/>
    </source>
</evidence>
<gene>
    <name evidence="2" type="ORF">VIBNISOn1_30251</name>
</gene>
<dbReference type="AlphaFoldDB" id="A0AAV2VSE4"/>
<evidence type="ECO:0000313" key="3">
    <source>
        <dbReference type="Proteomes" id="UP000018211"/>
    </source>
</evidence>
<comment type="caution">
    <text evidence="2">The sequence shown here is derived from an EMBL/GenBank/DDBJ whole genome shotgun (WGS) entry which is preliminary data.</text>
</comment>
<accession>A0AAV2VSE4</accession>
<sequence length="110" mass="11931">MKFFIALTIAVCSFATHASQQTTLDPQTLIRVASGWGGEGIYLYSKEKLTVSGCKNPVYVIKKHNNVLFSEMVSMALSAYHAKSKVAVRTDGCDGDSGRAMNIIAIDLLD</sequence>
<reference evidence="2 3" key="1">
    <citation type="journal article" date="2013" name="ISME J.">
        <title>Comparative genomics of pathogenic lineages of Vibrio nigripulchritudo identifies virulence-associated traits.</title>
        <authorList>
            <person name="Goudenege D."/>
            <person name="Labreuche Y."/>
            <person name="Krin E."/>
            <person name="Ansquer D."/>
            <person name="Mangenot S."/>
            <person name="Calteau A."/>
            <person name="Medigue C."/>
            <person name="Mazel D."/>
            <person name="Polz M.F."/>
            <person name="Le Roux F."/>
        </authorList>
    </citation>
    <scope>NUCLEOTIDE SEQUENCE [LARGE SCALE GENOMIC DNA]</scope>
    <source>
        <strain evidence="2 3">SOn1</strain>
    </source>
</reference>
<organism evidence="2 3">
    <name type="scientific">Vibrio nigripulchritudo SOn1</name>
    <dbReference type="NCBI Taxonomy" id="1238450"/>
    <lineage>
        <taxon>Bacteria</taxon>
        <taxon>Pseudomonadati</taxon>
        <taxon>Pseudomonadota</taxon>
        <taxon>Gammaproteobacteria</taxon>
        <taxon>Vibrionales</taxon>
        <taxon>Vibrionaceae</taxon>
        <taxon>Vibrio</taxon>
    </lineage>
</organism>
<evidence type="ECO:0000313" key="2">
    <source>
        <dbReference type="EMBL" id="CCO47552.1"/>
    </source>
</evidence>
<feature type="signal peptide" evidence="1">
    <location>
        <begin position="1"/>
        <end position="18"/>
    </location>
</feature>
<keyword evidence="1" id="KW-0732">Signal</keyword>
<proteinExistence type="predicted"/>
<feature type="chain" id="PRO_5043629340" evidence="1">
    <location>
        <begin position="19"/>
        <end position="110"/>
    </location>
</feature>